<dbReference type="FunFam" id="1.10.3470.10:FF:000001">
    <property type="entry name" value="Vitamin B12 ABC transporter permease BtuC"/>
    <property type="match status" value="1"/>
</dbReference>
<reference evidence="9" key="1">
    <citation type="submission" date="2023-07" db="EMBL/GenBank/DDBJ databases">
        <title>Genome content predicts the carbon catabolic preferences of heterotrophic bacteria.</title>
        <authorList>
            <person name="Gralka M."/>
        </authorList>
    </citation>
    <scope>NUCLEOTIDE SEQUENCE</scope>
    <source>
        <strain evidence="9">G2M05</strain>
    </source>
</reference>
<evidence type="ECO:0000256" key="6">
    <source>
        <dbReference type="ARBA" id="ARBA00022989"/>
    </source>
</evidence>
<dbReference type="InterPro" id="IPR000522">
    <property type="entry name" value="ABC_transptr_permease_BtuC"/>
</dbReference>
<organism evidence="9 10">
    <name type="scientific">Photobacterium sanguinicancri</name>
    <dbReference type="NCBI Taxonomy" id="875932"/>
    <lineage>
        <taxon>Bacteria</taxon>
        <taxon>Pseudomonadati</taxon>
        <taxon>Pseudomonadota</taxon>
        <taxon>Gammaproteobacteria</taxon>
        <taxon>Vibrionales</taxon>
        <taxon>Vibrionaceae</taxon>
        <taxon>Photobacterium</taxon>
    </lineage>
</organism>
<dbReference type="AlphaFoldDB" id="A0AAW7Y5T1"/>
<proteinExistence type="inferred from homology"/>
<comment type="similarity">
    <text evidence="2">Belongs to the binding-protein-dependent transport system permease family. FecCD subfamily.</text>
</comment>
<evidence type="ECO:0000256" key="1">
    <source>
        <dbReference type="ARBA" id="ARBA00004651"/>
    </source>
</evidence>
<keyword evidence="5 8" id="KW-0812">Transmembrane</keyword>
<dbReference type="PANTHER" id="PTHR30472">
    <property type="entry name" value="FERRIC ENTEROBACTIN TRANSPORT SYSTEM PERMEASE PROTEIN"/>
    <property type="match status" value="1"/>
</dbReference>
<comment type="subcellular location">
    <subcellularLocation>
        <location evidence="1">Cell membrane</location>
        <topology evidence="1">Multi-pass membrane protein</topology>
    </subcellularLocation>
</comment>
<dbReference type="RefSeq" id="WP_303498803.1">
    <property type="nucleotide sequence ID" value="NZ_JAUOPU010000005.1"/>
</dbReference>
<keyword evidence="6 8" id="KW-1133">Transmembrane helix</keyword>
<dbReference type="Proteomes" id="UP001170624">
    <property type="component" value="Unassembled WGS sequence"/>
</dbReference>
<evidence type="ECO:0000256" key="3">
    <source>
        <dbReference type="ARBA" id="ARBA00022448"/>
    </source>
</evidence>
<dbReference type="CDD" id="cd06550">
    <property type="entry name" value="TM_ABC_iron-siderophores_like"/>
    <property type="match status" value="1"/>
</dbReference>
<feature type="transmembrane region" description="Helical" evidence="8">
    <location>
        <begin position="95"/>
        <end position="117"/>
    </location>
</feature>
<evidence type="ECO:0000256" key="8">
    <source>
        <dbReference type="SAM" id="Phobius"/>
    </source>
</evidence>
<evidence type="ECO:0000313" key="10">
    <source>
        <dbReference type="Proteomes" id="UP001170624"/>
    </source>
</evidence>
<accession>A0AAW7Y5T1</accession>
<evidence type="ECO:0000256" key="7">
    <source>
        <dbReference type="ARBA" id="ARBA00023136"/>
    </source>
</evidence>
<keyword evidence="4" id="KW-1003">Cell membrane</keyword>
<comment type="caution">
    <text evidence="9">The sequence shown here is derived from an EMBL/GenBank/DDBJ whole genome shotgun (WGS) entry which is preliminary data.</text>
</comment>
<feature type="transmembrane region" description="Helical" evidence="8">
    <location>
        <begin position="291"/>
        <end position="310"/>
    </location>
</feature>
<feature type="transmembrane region" description="Helical" evidence="8">
    <location>
        <begin position="251"/>
        <end position="279"/>
    </location>
</feature>
<dbReference type="GO" id="GO:0005886">
    <property type="term" value="C:plasma membrane"/>
    <property type="evidence" value="ECO:0007669"/>
    <property type="project" value="UniProtKB-SubCell"/>
</dbReference>
<feature type="transmembrane region" description="Helical" evidence="8">
    <location>
        <begin position="123"/>
        <end position="146"/>
    </location>
</feature>
<sequence>MQIQRLPLKIVFPVGLSLLFLAVATSVIVGPMAITLSQSLKAFTPWQSELPAHIQIVIQQIRLPRTLLCIAIGAILALCGAVMQGLFRNPLADPGIIGVSGGASLGAALAIVLFGSLAPSFPILLTLGTVPIMAFLGGAVSTWLVYTLGTDKNGTSVTIMLLAGVAIGALSGAALGLMNYFADDQALRDLSLWTMGSLAGATWPGIALAFSTFGILMWVFDRKANALNAFLLGEAEAKHMGVNVQALKRSLILLCAAGVGVCVSLTGVIGFIGLIIPHLGRMLTGPNHKSLLPLSALLGALILLIADMIARVIAAPAELPVGIITAILGAPFFILLLIKQKGRLS</sequence>
<evidence type="ECO:0000256" key="5">
    <source>
        <dbReference type="ARBA" id="ARBA00022692"/>
    </source>
</evidence>
<name>A0AAW7Y5T1_9GAMM</name>
<keyword evidence="7 8" id="KW-0472">Membrane</keyword>
<dbReference type="GO" id="GO:0022857">
    <property type="term" value="F:transmembrane transporter activity"/>
    <property type="evidence" value="ECO:0007669"/>
    <property type="project" value="InterPro"/>
</dbReference>
<feature type="transmembrane region" description="Helical" evidence="8">
    <location>
        <begin position="158"/>
        <end position="181"/>
    </location>
</feature>
<dbReference type="SUPFAM" id="SSF81345">
    <property type="entry name" value="ABC transporter involved in vitamin B12 uptake, BtuC"/>
    <property type="match status" value="1"/>
</dbReference>
<dbReference type="PANTHER" id="PTHR30472:SF25">
    <property type="entry name" value="ABC TRANSPORTER PERMEASE PROTEIN MJ0876-RELATED"/>
    <property type="match status" value="1"/>
</dbReference>
<gene>
    <name evidence="9" type="ORF">Q4568_07355</name>
</gene>
<keyword evidence="3" id="KW-0813">Transport</keyword>
<evidence type="ECO:0000256" key="2">
    <source>
        <dbReference type="ARBA" id="ARBA00007935"/>
    </source>
</evidence>
<feature type="transmembrane region" description="Helical" evidence="8">
    <location>
        <begin position="201"/>
        <end position="220"/>
    </location>
</feature>
<evidence type="ECO:0000313" key="9">
    <source>
        <dbReference type="EMBL" id="MDO6542342.1"/>
    </source>
</evidence>
<dbReference type="EMBL" id="JAUOPU010000005">
    <property type="protein sequence ID" value="MDO6542342.1"/>
    <property type="molecule type" value="Genomic_DNA"/>
</dbReference>
<feature type="transmembrane region" description="Helical" evidence="8">
    <location>
        <begin position="317"/>
        <end position="338"/>
    </location>
</feature>
<dbReference type="Gene3D" id="1.10.3470.10">
    <property type="entry name" value="ABC transporter involved in vitamin B12 uptake, BtuC"/>
    <property type="match status" value="1"/>
</dbReference>
<evidence type="ECO:0000256" key="4">
    <source>
        <dbReference type="ARBA" id="ARBA00022475"/>
    </source>
</evidence>
<dbReference type="GO" id="GO:0033214">
    <property type="term" value="P:siderophore-iron import into cell"/>
    <property type="evidence" value="ECO:0007669"/>
    <property type="project" value="TreeGrafter"/>
</dbReference>
<feature type="transmembrane region" description="Helical" evidence="8">
    <location>
        <begin position="63"/>
        <end position="83"/>
    </location>
</feature>
<dbReference type="InterPro" id="IPR037294">
    <property type="entry name" value="ABC_BtuC-like"/>
</dbReference>
<protein>
    <submittedName>
        <fullName evidence="9">Iron ABC transporter permease</fullName>
    </submittedName>
</protein>
<dbReference type="Pfam" id="PF01032">
    <property type="entry name" value="FecCD"/>
    <property type="match status" value="1"/>
</dbReference>